<dbReference type="InterPro" id="IPR051495">
    <property type="entry name" value="Epithelial_Barrier/Signaling"/>
</dbReference>
<dbReference type="InterPro" id="IPR035976">
    <property type="entry name" value="Sushi/SCR/CCP_sf"/>
</dbReference>
<comment type="caution">
    <text evidence="6">Lacks conserved residue(s) required for the propagation of feature annotation.</text>
</comment>
<feature type="domain" description="Sushi" evidence="9">
    <location>
        <begin position="734"/>
        <end position="791"/>
    </location>
</feature>
<dbReference type="InterPro" id="IPR001212">
    <property type="entry name" value="Somatomedin_B_dom"/>
</dbReference>
<dbReference type="Pfam" id="PF03782">
    <property type="entry name" value="AMOP"/>
    <property type="match status" value="1"/>
</dbReference>
<feature type="disulfide bond" evidence="6">
    <location>
        <begin position="762"/>
        <end position="789"/>
    </location>
</feature>
<feature type="transmembrane region" description="Helical" evidence="7">
    <location>
        <begin position="795"/>
        <end position="817"/>
    </location>
</feature>
<accession>A0A6P5JPU5</accession>
<dbReference type="InterPro" id="IPR036024">
    <property type="entry name" value="Somatomedin_B-like_dom_sf"/>
</dbReference>
<dbReference type="Gene3D" id="4.10.410.20">
    <property type="match status" value="1"/>
</dbReference>
<dbReference type="GO" id="GO:1902807">
    <property type="term" value="P:negative regulation of cell cycle G1/S phase transition"/>
    <property type="evidence" value="ECO:0007669"/>
    <property type="project" value="Ensembl"/>
</dbReference>
<comment type="subcellular location">
    <subcellularLocation>
        <location evidence="1">Membrane</location>
    </subcellularLocation>
</comment>
<dbReference type="GeneID" id="110201741"/>
<dbReference type="GO" id="GO:0005886">
    <property type="term" value="C:plasma membrane"/>
    <property type="evidence" value="ECO:0007669"/>
    <property type="project" value="Ensembl"/>
</dbReference>
<dbReference type="AlphaFoldDB" id="A0A6P5JPU5"/>
<proteinExistence type="predicted"/>
<evidence type="ECO:0000313" key="13">
    <source>
        <dbReference type="RefSeq" id="XP_020833251.1"/>
    </source>
</evidence>
<sequence length="824" mass="90947">MARCVHSQEGLLGPLGASPSLWPGGAEAQLLEVSLFSEALESCAGHCRDFRGNCSCHVTCPSLNTCCPDYLQFCLEISPYSGSIMGGKDFVVLSEPWVSSASVTSVVCRFREAIHTQGYVDDEGRIHCVSPLLYESGRIPFSVSLDGGETFPSSGTWLAVHPNKVSGLDKSELINETMWQYYGTPGVTGNLTLSWNSSLLPEPRVNIELWGYQETGKPYSDEWEAEWSYLYTLARNFPNGNNFTFTPMPATPQYQAWEVGALRISGSSHTDGKRDVPAIWSNEHALAWHLGEDFRRDSAAWATAKCMNWVALDKKLPNFLTELMDCPCTLAQARADTGRFFTDYGCDIEQKSVCTYHPGAVHCVRSVQGSPRYASGQQCCYSASGTQVLTWDTSSGSTPDRGHDWGTYPYRRPPRVPGLSHWMYDVITFYYCCLWSQNCKLYLDMRPSSDCHTYSPPHLASAFGDPHFLTFDGVHFTFNGLGEYVLVQSDLTKLMVQGRTQPPLTSSGAQANATGLSAVVVKENASDVVEARLGGPTGRTLQVLLNQEILNFSEQRWVDLKGMFLAVSGDRNVSVMLSSGAGVEVQAHEHFLSVNILLPEEFLNHTQGLLGTLNNIPSDDFTLRNETVLPPEITSEPHKLFEFGADWAIRNDSSLFTYDSPTLVDNYLRPPKHDSAFLPVFTQGPLTPQVASLCGGDLFCQFDALVTGSLDIGNATRVAHLQHQHLQQSLQPVVSCGWLSAPEYGKKNGTSYLEGSTVKFSCEPGYKLRGSQEQTCQPNGQWSGVWPQCKPDHTVLLGVIFGVLLVVALAVLGYVMLKKRRRRM</sequence>
<evidence type="ECO:0000256" key="4">
    <source>
        <dbReference type="ARBA" id="ARBA00023136"/>
    </source>
</evidence>
<dbReference type="PROSITE" id="PS51233">
    <property type="entry name" value="VWFD"/>
    <property type="match status" value="1"/>
</dbReference>
<evidence type="ECO:0000256" key="7">
    <source>
        <dbReference type="SAM" id="Phobius"/>
    </source>
</evidence>
<dbReference type="CDD" id="cd00033">
    <property type="entry name" value="CCP"/>
    <property type="match status" value="1"/>
</dbReference>
<dbReference type="PROSITE" id="PS50923">
    <property type="entry name" value="SUSHI"/>
    <property type="match status" value="1"/>
</dbReference>
<evidence type="ECO:0000313" key="12">
    <source>
        <dbReference type="Proteomes" id="UP000515140"/>
    </source>
</evidence>
<dbReference type="PROSITE" id="PS00524">
    <property type="entry name" value="SMB_1"/>
    <property type="match status" value="1"/>
</dbReference>
<keyword evidence="12" id="KW-1185">Reference proteome</keyword>
<dbReference type="SMART" id="SM00216">
    <property type="entry name" value="VWD"/>
    <property type="match status" value="1"/>
</dbReference>
<dbReference type="Pfam" id="PF23263">
    <property type="entry name" value="C8-3_MUC4"/>
    <property type="match status" value="1"/>
</dbReference>
<dbReference type="SMART" id="SM00032">
    <property type="entry name" value="CCP"/>
    <property type="match status" value="1"/>
</dbReference>
<keyword evidence="4 7" id="KW-0472">Membrane</keyword>
<feature type="domain" description="VWFD" evidence="11">
    <location>
        <begin position="458"/>
        <end position="655"/>
    </location>
</feature>
<evidence type="ECO:0000256" key="3">
    <source>
        <dbReference type="ARBA" id="ARBA00022989"/>
    </source>
</evidence>
<organism evidence="12 13">
    <name type="scientific">Phascolarctos cinereus</name>
    <name type="common">Koala</name>
    <dbReference type="NCBI Taxonomy" id="38626"/>
    <lineage>
        <taxon>Eukaryota</taxon>
        <taxon>Metazoa</taxon>
        <taxon>Chordata</taxon>
        <taxon>Craniata</taxon>
        <taxon>Vertebrata</taxon>
        <taxon>Euteleostomi</taxon>
        <taxon>Mammalia</taxon>
        <taxon>Metatheria</taxon>
        <taxon>Diprotodontia</taxon>
        <taxon>Phascolarctidae</taxon>
        <taxon>Phascolarctos</taxon>
    </lineage>
</organism>
<evidence type="ECO:0000256" key="6">
    <source>
        <dbReference type="PROSITE-ProRule" id="PRU00302"/>
    </source>
</evidence>
<gene>
    <name evidence="13" type="primary">SUSD2</name>
</gene>
<evidence type="ECO:0000259" key="9">
    <source>
        <dbReference type="PROSITE" id="PS50923"/>
    </source>
</evidence>
<evidence type="ECO:0000256" key="1">
    <source>
        <dbReference type="ARBA" id="ARBA00004370"/>
    </source>
</evidence>
<evidence type="ECO:0000256" key="5">
    <source>
        <dbReference type="ARBA" id="ARBA00023157"/>
    </source>
</evidence>
<dbReference type="InParanoid" id="A0A6P5JPU5"/>
<dbReference type="RefSeq" id="XP_020833251.1">
    <property type="nucleotide sequence ID" value="XM_020977592.1"/>
</dbReference>
<dbReference type="PROSITE" id="PS50958">
    <property type="entry name" value="SMB_2"/>
    <property type="match status" value="1"/>
</dbReference>
<reference evidence="13" key="1">
    <citation type="submission" date="2025-08" db="UniProtKB">
        <authorList>
            <consortium name="RefSeq"/>
        </authorList>
    </citation>
    <scope>IDENTIFICATION</scope>
    <source>
        <tissue evidence="13">Spleen</tissue>
    </source>
</reference>
<dbReference type="InterPro" id="IPR056619">
    <property type="entry name" value="C8-3_MUC4"/>
</dbReference>
<dbReference type="SMART" id="SM00723">
    <property type="entry name" value="AMOP"/>
    <property type="match status" value="1"/>
</dbReference>
<dbReference type="KEGG" id="pcw:110201741"/>
<dbReference type="InterPro" id="IPR000436">
    <property type="entry name" value="Sushi_SCR_CCP_dom"/>
</dbReference>
<protein>
    <submittedName>
        <fullName evidence="13">Sushi domain-containing protein 2 isoform X1</fullName>
    </submittedName>
</protein>
<evidence type="ECO:0000259" key="8">
    <source>
        <dbReference type="PROSITE" id="PS50856"/>
    </source>
</evidence>
<dbReference type="SUPFAM" id="SSF57535">
    <property type="entry name" value="Complement control module/SCR domain"/>
    <property type="match status" value="1"/>
</dbReference>
<dbReference type="SUPFAM" id="SSF90188">
    <property type="entry name" value="Somatomedin B domain"/>
    <property type="match status" value="1"/>
</dbReference>
<dbReference type="Pfam" id="PF00094">
    <property type="entry name" value="VWD"/>
    <property type="match status" value="1"/>
</dbReference>
<evidence type="ECO:0000259" key="11">
    <source>
        <dbReference type="PROSITE" id="PS51233"/>
    </source>
</evidence>
<feature type="domain" description="SMB" evidence="10">
    <location>
        <begin position="39"/>
        <end position="78"/>
    </location>
</feature>
<keyword evidence="6" id="KW-0768">Sushi</keyword>
<dbReference type="SMART" id="SM00201">
    <property type="entry name" value="SO"/>
    <property type="match status" value="1"/>
</dbReference>
<evidence type="ECO:0000256" key="2">
    <source>
        <dbReference type="ARBA" id="ARBA00022692"/>
    </source>
</evidence>
<evidence type="ECO:0000259" key="10">
    <source>
        <dbReference type="PROSITE" id="PS50958"/>
    </source>
</evidence>
<dbReference type="Pfam" id="PF00084">
    <property type="entry name" value="Sushi"/>
    <property type="match status" value="1"/>
</dbReference>
<dbReference type="PANTHER" id="PTHR13802">
    <property type="entry name" value="MUCIN 4-RELATED"/>
    <property type="match status" value="1"/>
</dbReference>
<dbReference type="PANTHER" id="PTHR13802:SF63">
    <property type="entry name" value="SUSHI DOMAIN-CONTAINING PROTEIN 2"/>
    <property type="match status" value="1"/>
</dbReference>
<keyword evidence="5 6" id="KW-1015">Disulfide bond</keyword>
<dbReference type="FunCoup" id="A0A6P5JPU5">
    <property type="interactions" value="93"/>
</dbReference>
<dbReference type="InterPro" id="IPR001846">
    <property type="entry name" value="VWF_type-D"/>
</dbReference>
<keyword evidence="3 7" id="KW-1133">Transmembrane helix</keyword>
<dbReference type="PROSITE" id="PS50856">
    <property type="entry name" value="AMOP"/>
    <property type="match status" value="1"/>
</dbReference>
<dbReference type="Gene3D" id="2.10.70.10">
    <property type="entry name" value="Complement Module, domain 1"/>
    <property type="match status" value="1"/>
</dbReference>
<keyword evidence="2 7" id="KW-0812">Transmembrane</keyword>
<dbReference type="GO" id="GO:0051782">
    <property type="term" value="P:negative regulation of cell division"/>
    <property type="evidence" value="ECO:0007669"/>
    <property type="project" value="Ensembl"/>
</dbReference>
<dbReference type="Proteomes" id="UP000515140">
    <property type="component" value="Unplaced"/>
</dbReference>
<name>A0A6P5JPU5_PHACI</name>
<dbReference type="CTD" id="56241"/>
<dbReference type="InterPro" id="IPR005533">
    <property type="entry name" value="AMOP_dom"/>
</dbReference>
<feature type="domain" description="AMOP" evidence="8">
    <location>
        <begin position="298"/>
        <end position="446"/>
    </location>
</feature>